<evidence type="ECO:0000256" key="1">
    <source>
        <dbReference type="SAM" id="SignalP"/>
    </source>
</evidence>
<dbReference type="PANTHER" id="PTHR45011:SF1">
    <property type="entry name" value="DAP3-BINDING CELL DEATH ENHANCER 1"/>
    <property type="match status" value="1"/>
</dbReference>
<dbReference type="InterPro" id="IPR052748">
    <property type="entry name" value="ISR_Activator"/>
</dbReference>
<feature type="signal peptide" evidence="1">
    <location>
        <begin position="1"/>
        <end position="21"/>
    </location>
</feature>
<dbReference type="Gene3D" id="1.25.40.10">
    <property type="entry name" value="Tetratricopeptide repeat domain"/>
    <property type="match status" value="1"/>
</dbReference>
<dbReference type="SUPFAM" id="SSF110997">
    <property type="entry name" value="Sporulation related repeat"/>
    <property type="match status" value="1"/>
</dbReference>
<evidence type="ECO:0000313" key="3">
    <source>
        <dbReference type="EMBL" id="OAN52192.1"/>
    </source>
</evidence>
<dbReference type="PANTHER" id="PTHR45011">
    <property type="entry name" value="DAP3-BINDING CELL DEATH ENHANCER 1"/>
    <property type="match status" value="1"/>
</dbReference>
<keyword evidence="1" id="KW-0732">Signal</keyword>
<dbReference type="SUPFAM" id="SSF81901">
    <property type="entry name" value="HCP-like"/>
    <property type="match status" value="1"/>
</dbReference>
<gene>
    <name evidence="3" type="ORF">A6A04_00355</name>
</gene>
<accession>A0A178MSG0</accession>
<evidence type="ECO:0000259" key="2">
    <source>
        <dbReference type="Pfam" id="PF05036"/>
    </source>
</evidence>
<keyword evidence="4" id="KW-1185">Reference proteome</keyword>
<dbReference type="PROSITE" id="PS51257">
    <property type="entry name" value="PROKAR_LIPOPROTEIN"/>
    <property type="match status" value="1"/>
</dbReference>
<dbReference type="Pfam" id="PF05036">
    <property type="entry name" value="SPOR"/>
    <property type="match status" value="1"/>
</dbReference>
<protein>
    <recommendedName>
        <fullName evidence="2">SPOR domain-containing protein</fullName>
    </recommendedName>
</protein>
<dbReference type="SMART" id="SM00671">
    <property type="entry name" value="SEL1"/>
    <property type="match status" value="2"/>
</dbReference>
<dbReference type="Proteomes" id="UP000078428">
    <property type="component" value="Unassembled WGS sequence"/>
</dbReference>
<feature type="chain" id="PRO_5008092207" description="SPOR domain-containing protein" evidence="1">
    <location>
        <begin position="22"/>
        <end position="255"/>
    </location>
</feature>
<proteinExistence type="predicted"/>
<dbReference type="InterPro" id="IPR006597">
    <property type="entry name" value="Sel1-like"/>
</dbReference>
<dbReference type="InterPro" id="IPR036680">
    <property type="entry name" value="SPOR-like_sf"/>
</dbReference>
<dbReference type="EMBL" id="LWQT01000044">
    <property type="protein sequence ID" value="OAN52192.1"/>
    <property type="molecule type" value="Genomic_DNA"/>
</dbReference>
<dbReference type="AlphaFoldDB" id="A0A178MSG0"/>
<dbReference type="InterPro" id="IPR011990">
    <property type="entry name" value="TPR-like_helical_dom_sf"/>
</dbReference>
<reference evidence="3 4" key="1">
    <citation type="submission" date="2016-04" db="EMBL/GenBank/DDBJ databases">
        <title>Draft genome sequence of freshwater magnetotactic bacteria Magnetospirillum marisnigri SP-1 and Magnetospirillum moscoviense BB-1.</title>
        <authorList>
            <person name="Koziaeva V."/>
            <person name="Dziuba M.V."/>
            <person name="Ivanov T.M."/>
            <person name="Kuznetsov B."/>
            <person name="Grouzdev D.S."/>
        </authorList>
    </citation>
    <scope>NUCLEOTIDE SEQUENCE [LARGE SCALE GENOMIC DNA]</scope>
    <source>
        <strain evidence="3 4">SP-1</strain>
    </source>
</reference>
<dbReference type="InterPro" id="IPR007730">
    <property type="entry name" value="SPOR-like_dom"/>
</dbReference>
<comment type="caution">
    <text evidence="3">The sequence shown here is derived from an EMBL/GenBank/DDBJ whole genome shotgun (WGS) entry which is preliminary data.</text>
</comment>
<evidence type="ECO:0000313" key="4">
    <source>
        <dbReference type="Proteomes" id="UP000078428"/>
    </source>
</evidence>
<dbReference type="GO" id="GO:0042834">
    <property type="term" value="F:peptidoglycan binding"/>
    <property type="evidence" value="ECO:0007669"/>
    <property type="project" value="InterPro"/>
</dbReference>
<name>A0A178MSG0_9PROT</name>
<feature type="domain" description="SPOR" evidence="2">
    <location>
        <begin position="184"/>
        <end position="250"/>
    </location>
</feature>
<organism evidence="3 4">
    <name type="scientific">Paramagnetospirillum marisnigri</name>
    <dbReference type="NCBI Taxonomy" id="1285242"/>
    <lineage>
        <taxon>Bacteria</taxon>
        <taxon>Pseudomonadati</taxon>
        <taxon>Pseudomonadota</taxon>
        <taxon>Alphaproteobacteria</taxon>
        <taxon>Rhodospirillales</taxon>
        <taxon>Magnetospirillaceae</taxon>
        <taxon>Paramagnetospirillum</taxon>
    </lineage>
</organism>
<sequence length="255" mass="27476">MGHCARSMALIAALALLGACAERKDGMQTVRDGLFYDGLAAFHEGFYPEAANRWERAARFGDAEAARNLGHLYRQGLGVEQDAAKARDLYQVAADAGVISAQYNLGMLYLKGGNTLPPDRTLGLHWLGKAAAAGLPPAKVELERQTAEPAPAPAPVAAEPAVPKDVAVPVEVVPPFIDPPAVAKVQIGSYRVLADAEKDWLRLRPKGLEREIISVRMGERGTWHRLLAVGSPEAVEAYCQEAARHKIGCWPGKRN</sequence>
<dbReference type="Pfam" id="PF08238">
    <property type="entry name" value="Sel1"/>
    <property type="match status" value="2"/>
</dbReference>
<dbReference type="STRING" id="1285242.A6A04_00355"/>
<dbReference type="OrthoDB" id="112232at2"/>